<protein>
    <submittedName>
        <fullName evidence="1">Uncharacterized protein</fullName>
    </submittedName>
</protein>
<gene>
    <name evidence="1" type="ORF">MERR_LOCUS26809</name>
</gene>
<reference evidence="1" key="1">
    <citation type="submission" date="2020-01" db="EMBL/GenBank/DDBJ databases">
        <authorList>
            <person name="Mishra B."/>
        </authorList>
    </citation>
    <scope>NUCLEOTIDE SEQUENCE [LARGE SCALE GENOMIC DNA]</scope>
</reference>
<proteinExistence type="predicted"/>
<dbReference type="AlphaFoldDB" id="A0A6D2JF27"/>
<name>A0A6D2JF27_9BRAS</name>
<accession>A0A6D2JF27</accession>
<dbReference type="EMBL" id="CACVBM020001213">
    <property type="protein sequence ID" value="CAA7039574.1"/>
    <property type="molecule type" value="Genomic_DNA"/>
</dbReference>
<comment type="caution">
    <text evidence="1">The sequence shown here is derived from an EMBL/GenBank/DDBJ whole genome shotgun (WGS) entry which is preliminary data.</text>
</comment>
<dbReference type="Proteomes" id="UP000467841">
    <property type="component" value="Unassembled WGS sequence"/>
</dbReference>
<organism evidence="1 2">
    <name type="scientific">Microthlaspi erraticum</name>
    <dbReference type="NCBI Taxonomy" id="1685480"/>
    <lineage>
        <taxon>Eukaryota</taxon>
        <taxon>Viridiplantae</taxon>
        <taxon>Streptophyta</taxon>
        <taxon>Embryophyta</taxon>
        <taxon>Tracheophyta</taxon>
        <taxon>Spermatophyta</taxon>
        <taxon>Magnoliopsida</taxon>
        <taxon>eudicotyledons</taxon>
        <taxon>Gunneridae</taxon>
        <taxon>Pentapetalae</taxon>
        <taxon>rosids</taxon>
        <taxon>malvids</taxon>
        <taxon>Brassicales</taxon>
        <taxon>Brassicaceae</taxon>
        <taxon>Coluteocarpeae</taxon>
        <taxon>Microthlaspi</taxon>
    </lineage>
</organism>
<evidence type="ECO:0000313" key="1">
    <source>
        <dbReference type="EMBL" id="CAA7039574.1"/>
    </source>
</evidence>
<keyword evidence="2" id="KW-1185">Reference proteome</keyword>
<evidence type="ECO:0000313" key="2">
    <source>
        <dbReference type="Proteomes" id="UP000467841"/>
    </source>
</evidence>
<sequence length="109" mass="12100">MPRGGSSDHARKKSIRSTYHTCIVRIGPGCDASERLEQGRHRSAYPERVKAPAVPLPAARKEVPVGMCQRESAQCFDSSPPWLNGPAAESLRKSSFLFQWYRSVESSNP</sequence>